<dbReference type="EMBL" id="JARBJD010000156">
    <property type="protein sequence ID" value="KAK2949420.1"/>
    <property type="molecule type" value="Genomic_DNA"/>
</dbReference>
<evidence type="ECO:0000313" key="1">
    <source>
        <dbReference type="EMBL" id="KAK2949420.1"/>
    </source>
</evidence>
<comment type="caution">
    <text evidence="1">The sequence shown here is derived from an EMBL/GenBank/DDBJ whole genome shotgun (WGS) entry which is preliminary data.</text>
</comment>
<dbReference type="Proteomes" id="UP001281761">
    <property type="component" value="Unassembled WGS sequence"/>
</dbReference>
<name>A0ABQ9XGW2_9EUKA</name>
<accession>A0ABQ9XGW2</accession>
<sequence>MSTYGEPQELEQGDDAPRTPTEILAQISEEMVPQFLELRAWPENVKKEFLDNLYKSMVCIMLIL</sequence>
<proteinExistence type="predicted"/>
<evidence type="ECO:0000313" key="2">
    <source>
        <dbReference type="Proteomes" id="UP001281761"/>
    </source>
</evidence>
<gene>
    <name evidence="1" type="ORF">BLNAU_15615</name>
</gene>
<reference evidence="1 2" key="1">
    <citation type="journal article" date="2022" name="bioRxiv">
        <title>Genomics of Preaxostyla Flagellates Illuminates Evolutionary Transitions and the Path Towards Mitochondrial Loss.</title>
        <authorList>
            <person name="Novak L.V.F."/>
            <person name="Treitli S.C."/>
            <person name="Pyrih J."/>
            <person name="Halakuc P."/>
            <person name="Pipaliya S.V."/>
            <person name="Vacek V."/>
            <person name="Brzon O."/>
            <person name="Soukal P."/>
            <person name="Eme L."/>
            <person name="Dacks J.B."/>
            <person name="Karnkowska A."/>
            <person name="Elias M."/>
            <person name="Hampl V."/>
        </authorList>
    </citation>
    <scope>NUCLEOTIDE SEQUENCE [LARGE SCALE GENOMIC DNA]</scope>
    <source>
        <strain evidence="1">NAU3</strain>
        <tissue evidence="1">Gut</tissue>
    </source>
</reference>
<keyword evidence="2" id="KW-1185">Reference proteome</keyword>
<protein>
    <submittedName>
        <fullName evidence="1">Uncharacterized protein</fullName>
    </submittedName>
</protein>
<organism evidence="1 2">
    <name type="scientific">Blattamonas nauphoetae</name>
    <dbReference type="NCBI Taxonomy" id="2049346"/>
    <lineage>
        <taxon>Eukaryota</taxon>
        <taxon>Metamonada</taxon>
        <taxon>Preaxostyla</taxon>
        <taxon>Oxymonadida</taxon>
        <taxon>Blattamonas</taxon>
    </lineage>
</organism>